<keyword evidence="13" id="KW-1185">Reference proteome</keyword>
<evidence type="ECO:0000256" key="9">
    <source>
        <dbReference type="NCBIfam" id="TIGR00187"/>
    </source>
</evidence>
<comment type="pathway">
    <text evidence="3">Cofactor biosynthesis; riboflavin biosynthesis; riboflavin from 2-hydroxy-3-oxobutyl phosphate and 5-amino-6-(D-ribitylamino)uracil: step 2/2.</text>
</comment>
<feature type="repeat" description="Lumazine-binding" evidence="10">
    <location>
        <begin position="1"/>
        <end position="99"/>
    </location>
</feature>
<dbReference type="RefSeq" id="WP_256764651.1">
    <property type="nucleotide sequence ID" value="NZ_JANIGO010000003.1"/>
</dbReference>
<evidence type="ECO:0000256" key="2">
    <source>
        <dbReference type="ARBA" id="ARBA00002803"/>
    </source>
</evidence>
<dbReference type="PANTHER" id="PTHR21098:SF12">
    <property type="entry name" value="RIBOFLAVIN SYNTHASE"/>
    <property type="match status" value="1"/>
</dbReference>
<dbReference type="EC" id="2.5.1.9" evidence="4 9"/>
<organism evidence="12 13">
    <name type="scientific">Limnobacter humi</name>
    <dbReference type="NCBI Taxonomy" id="1778671"/>
    <lineage>
        <taxon>Bacteria</taxon>
        <taxon>Pseudomonadati</taxon>
        <taxon>Pseudomonadota</taxon>
        <taxon>Betaproteobacteria</taxon>
        <taxon>Burkholderiales</taxon>
        <taxon>Burkholderiaceae</taxon>
        <taxon>Limnobacter</taxon>
    </lineage>
</organism>
<dbReference type="InterPro" id="IPR023366">
    <property type="entry name" value="ATP_synth_asu-like_sf"/>
</dbReference>
<accession>A0ABT1WK56</accession>
<dbReference type="PIRSF" id="PIRSF000498">
    <property type="entry name" value="Riboflavin_syn_A"/>
    <property type="match status" value="1"/>
</dbReference>
<dbReference type="GO" id="GO:0004746">
    <property type="term" value="F:riboflavin synthase activity"/>
    <property type="evidence" value="ECO:0007669"/>
    <property type="project" value="UniProtKB-EC"/>
</dbReference>
<dbReference type="EMBL" id="JANIGO010000003">
    <property type="protein sequence ID" value="MCQ8896859.1"/>
    <property type="molecule type" value="Genomic_DNA"/>
</dbReference>
<evidence type="ECO:0000256" key="5">
    <source>
        <dbReference type="ARBA" id="ARBA00013950"/>
    </source>
</evidence>
<comment type="function">
    <text evidence="2">Catalyzes the dismutation of two molecules of 6,7-dimethyl-8-ribityllumazine, resulting in the formation of riboflavin and 5-amino-6-(D-ribitylamino)uracil.</text>
</comment>
<evidence type="ECO:0000259" key="11">
    <source>
        <dbReference type="PROSITE" id="PS51177"/>
    </source>
</evidence>
<proteinExistence type="predicted"/>
<keyword evidence="7 12" id="KW-0808">Transferase</keyword>
<evidence type="ECO:0000313" key="12">
    <source>
        <dbReference type="EMBL" id="MCQ8896859.1"/>
    </source>
</evidence>
<evidence type="ECO:0000256" key="4">
    <source>
        <dbReference type="ARBA" id="ARBA00012827"/>
    </source>
</evidence>
<dbReference type="InterPro" id="IPR026017">
    <property type="entry name" value="Lumazine-bd_dom"/>
</dbReference>
<keyword evidence="6" id="KW-0686">Riboflavin biosynthesis</keyword>
<evidence type="ECO:0000256" key="8">
    <source>
        <dbReference type="ARBA" id="ARBA00022737"/>
    </source>
</evidence>
<dbReference type="SUPFAM" id="SSF63380">
    <property type="entry name" value="Riboflavin synthase domain-like"/>
    <property type="match status" value="2"/>
</dbReference>
<dbReference type="InterPro" id="IPR001783">
    <property type="entry name" value="Lumazine-bd"/>
</dbReference>
<reference evidence="12 13" key="1">
    <citation type="submission" date="2022-07" db="EMBL/GenBank/DDBJ databases">
        <authorList>
            <person name="Xamxidin M."/>
            <person name="Wu M."/>
        </authorList>
    </citation>
    <scope>NUCLEOTIDE SEQUENCE [LARGE SCALE GENOMIC DNA]</scope>
    <source>
        <strain evidence="12 13">NBRC 111650</strain>
    </source>
</reference>
<evidence type="ECO:0000256" key="10">
    <source>
        <dbReference type="PROSITE-ProRule" id="PRU00524"/>
    </source>
</evidence>
<comment type="catalytic activity">
    <reaction evidence="1">
        <text>2 6,7-dimethyl-8-(1-D-ribityl)lumazine + H(+) = 5-amino-6-(D-ribitylamino)uracil + riboflavin</text>
        <dbReference type="Rhea" id="RHEA:20772"/>
        <dbReference type="ChEBI" id="CHEBI:15378"/>
        <dbReference type="ChEBI" id="CHEBI:15934"/>
        <dbReference type="ChEBI" id="CHEBI:57986"/>
        <dbReference type="ChEBI" id="CHEBI:58201"/>
        <dbReference type="EC" id="2.5.1.9"/>
    </reaction>
</comment>
<comment type="caution">
    <text evidence="12">The sequence shown here is derived from an EMBL/GenBank/DDBJ whole genome shotgun (WGS) entry which is preliminary data.</text>
</comment>
<dbReference type="Proteomes" id="UP001204142">
    <property type="component" value="Unassembled WGS sequence"/>
</dbReference>
<keyword evidence="8" id="KW-0677">Repeat</keyword>
<name>A0ABT1WK56_9BURK</name>
<evidence type="ECO:0000256" key="1">
    <source>
        <dbReference type="ARBA" id="ARBA00000968"/>
    </source>
</evidence>
<feature type="repeat" description="Lumazine-binding" evidence="10">
    <location>
        <begin position="100"/>
        <end position="201"/>
    </location>
</feature>
<dbReference type="NCBIfam" id="NF006767">
    <property type="entry name" value="PRK09289.1"/>
    <property type="match status" value="1"/>
</dbReference>
<evidence type="ECO:0000313" key="13">
    <source>
        <dbReference type="Proteomes" id="UP001204142"/>
    </source>
</evidence>
<dbReference type="PROSITE" id="PS51177">
    <property type="entry name" value="LUMAZINE_BIND"/>
    <property type="match status" value="2"/>
</dbReference>
<feature type="domain" description="Lumazine-binding" evidence="11">
    <location>
        <begin position="100"/>
        <end position="201"/>
    </location>
</feature>
<dbReference type="NCBIfam" id="TIGR00187">
    <property type="entry name" value="ribE"/>
    <property type="match status" value="1"/>
</dbReference>
<protein>
    <recommendedName>
        <fullName evidence="5 9">Riboflavin synthase</fullName>
        <ecNumber evidence="4 9">2.5.1.9</ecNumber>
    </recommendedName>
</protein>
<dbReference type="Gene3D" id="2.40.30.20">
    <property type="match status" value="2"/>
</dbReference>
<dbReference type="Pfam" id="PF00677">
    <property type="entry name" value="Lum_binding"/>
    <property type="match status" value="2"/>
</dbReference>
<evidence type="ECO:0000256" key="3">
    <source>
        <dbReference type="ARBA" id="ARBA00004887"/>
    </source>
</evidence>
<sequence length="210" mass="22823">MFTGIIESIGTIESVSPLQDSAWAGVRLAVHAPTLDFSDVKLGDSIAIQGACMTVVRMENKRFWVDVSQESLSKTVGLAKPGEVNLEKAMRLSDRVGGHLVSGHVDGLGHVVDFSPVGESWHLQIRSPKVLSPFFAYKGSVTVNGVSLTVNKVDDLASGESDIHINLIPHTVEMTTLKHLQAGSPVNLEIDQIARYCERIVSTLNLMQHR</sequence>
<evidence type="ECO:0000256" key="7">
    <source>
        <dbReference type="ARBA" id="ARBA00022679"/>
    </source>
</evidence>
<gene>
    <name evidence="12" type="ORF">NQT62_10500</name>
</gene>
<feature type="domain" description="Lumazine-binding" evidence="11">
    <location>
        <begin position="1"/>
        <end position="99"/>
    </location>
</feature>
<dbReference type="CDD" id="cd00402">
    <property type="entry name" value="Riboflavin_synthase_like"/>
    <property type="match status" value="1"/>
</dbReference>
<dbReference type="PANTHER" id="PTHR21098">
    <property type="entry name" value="RIBOFLAVIN SYNTHASE ALPHA CHAIN"/>
    <property type="match status" value="1"/>
</dbReference>
<dbReference type="InterPro" id="IPR017938">
    <property type="entry name" value="Riboflavin_synthase-like_b-brl"/>
</dbReference>
<evidence type="ECO:0000256" key="6">
    <source>
        <dbReference type="ARBA" id="ARBA00022619"/>
    </source>
</evidence>